<evidence type="ECO:0000256" key="2">
    <source>
        <dbReference type="ARBA" id="ARBA00009533"/>
    </source>
</evidence>
<reference evidence="8 9" key="1">
    <citation type="submission" date="2014-03" db="EMBL/GenBank/DDBJ databases">
        <title>Draft genome of the hookworm Oesophagostomum dentatum.</title>
        <authorList>
            <person name="Mitreva M."/>
        </authorList>
    </citation>
    <scope>NUCLEOTIDE SEQUENCE [LARGE SCALE GENOMIC DNA]</scope>
    <source>
        <strain evidence="8 9">OD-Hann</strain>
    </source>
</reference>
<feature type="region of interest" description="Disordered" evidence="7">
    <location>
        <begin position="195"/>
        <end position="232"/>
    </location>
</feature>
<dbReference type="AlphaFoldDB" id="A0A0B1TI21"/>
<evidence type="ECO:0000256" key="1">
    <source>
        <dbReference type="ARBA" id="ARBA00001933"/>
    </source>
</evidence>
<proteinExistence type="inferred from homology"/>
<sequence length="232" mass="26967">MFLPIFIYVFVIFEYAIDYRDWGTPLSRRFRSLKLWFVIRTYGVEGLQKHIRQGTQMAKKLEKLLRADSMFEIVNEVLMGLVCFRMKGSDERTERLLKRLNSSMRIHLTQGHVKDRYIIRFCVCTENPTELEIETAYSMISEAAHQILHEEFQGIEEAGDNKGFKQISSMVIDETSGKTDKQKETMPIGRSFVAQMVSDPTYNDPMSPRYTASDNRNMNQGRCPGEVQTSEH</sequence>
<keyword evidence="9" id="KW-1185">Reference proteome</keyword>
<evidence type="ECO:0000256" key="3">
    <source>
        <dbReference type="ARBA" id="ARBA00022793"/>
    </source>
</evidence>
<feature type="compositionally biased region" description="Polar residues" evidence="7">
    <location>
        <begin position="210"/>
        <end position="220"/>
    </location>
</feature>
<dbReference type="GO" id="GO:0006520">
    <property type="term" value="P:amino acid metabolic process"/>
    <property type="evidence" value="ECO:0007669"/>
    <property type="project" value="InterPro"/>
</dbReference>
<dbReference type="PRINTS" id="PR00800">
    <property type="entry name" value="YHDCRBOXLASE"/>
</dbReference>
<dbReference type="Pfam" id="PF00282">
    <property type="entry name" value="Pyridoxal_deC"/>
    <property type="match status" value="1"/>
</dbReference>
<gene>
    <name evidence="8" type="ORF">OESDEN_04578</name>
</gene>
<keyword evidence="4 6" id="KW-0663">Pyridoxal phosphate</keyword>
<dbReference type="OrthoDB" id="639767at2759"/>
<evidence type="ECO:0008006" key="10">
    <source>
        <dbReference type="Google" id="ProtNLM"/>
    </source>
</evidence>
<dbReference type="SUPFAM" id="SSF53383">
    <property type="entry name" value="PLP-dependent transferases"/>
    <property type="match status" value="1"/>
</dbReference>
<dbReference type="InterPro" id="IPR015422">
    <property type="entry name" value="PyrdxlP-dep_Trfase_small"/>
</dbReference>
<dbReference type="GO" id="GO:0005737">
    <property type="term" value="C:cytoplasm"/>
    <property type="evidence" value="ECO:0007669"/>
    <property type="project" value="TreeGrafter"/>
</dbReference>
<evidence type="ECO:0000256" key="4">
    <source>
        <dbReference type="ARBA" id="ARBA00022898"/>
    </source>
</evidence>
<dbReference type="InterPro" id="IPR010977">
    <property type="entry name" value="Aromatic_deC"/>
</dbReference>
<keyword evidence="5 6" id="KW-0456">Lyase</keyword>
<dbReference type="InterPro" id="IPR002129">
    <property type="entry name" value="PyrdxlP-dep_de-COase"/>
</dbReference>
<evidence type="ECO:0000256" key="5">
    <source>
        <dbReference type="ARBA" id="ARBA00023239"/>
    </source>
</evidence>
<dbReference type="InterPro" id="IPR015421">
    <property type="entry name" value="PyrdxlP-dep_Trfase_major"/>
</dbReference>
<keyword evidence="3" id="KW-0210">Decarboxylase</keyword>
<protein>
    <recommendedName>
        <fullName evidence="10">Pyridoxal-dependent decarboxylase domain protein</fullName>
    </recommendedName>
</protein>
<evidence type="ECO:0000313" key="8">
    <source>
        <dbReference type="EMBL" id="KHJ95477.1"/>
    </source>
</evidence>
<dbReference type="GO" id="GO:0030170">
    <property type="term" value="F:pyridoxal phosphate binding"/>
    <property type="evidence" value="ECO:0007669"/>
    <property type="project" value="InterPro"/>
</dbReference>
<dbReference type="GO" id="GO:0019752">
    <property type="term" value="P:carboxylic acid metabolic process"/>
    <property type="evidence" value="ECO:0007669"/>
    <property type="project" value="InterPro"/>
</dbReference>
<evidence type="ECO:0000313" key="9">
    <source>
        <dbReference type="Proteomes" id="UP000053660"/>
    </source>
</evidence>
<dbReference type="PANTHER" id="PTHR11999:SF70">
    <property type="entry name" value="MIP05841P"/>
    <property type="match status" value="1"/>
</dbReference>
<dbReference type="Gene3D" id="3.40.640.10">
    <property type="entry name" value="Type I PLP-dependent aspartate aminotransferase-like (Major domain)"/>
    <property type="match status" value="1"/>
</dbReference>
<organism evidence="8 9">
    <name type="scientific">Oesophagostomum dentatum</name>
    <name type="common">Nodular worm</name>
    <dbReference type="NCBI Taxonomy" id="61180"/>
    <lineage>
        <taxon>Eukaryota</taxon>
        <taxon>Metazoa</taxon>
        <taxon>Ecdysozoa</taxon>
        <taxon>Nematoda</taxon>
        <taxon>Chromadorea</taxon>
        <taxon>Rhabditida</taxon>
        <taxon>Rhabditina</taxon>
        <taxon>Rhabditomorpha</taxon>
        <taxon>Strongyloidea</taxon>
        <taxon>Strongylidae</taxon>
        <taxon>Oesophagostomum</taxon>
    </lineage>
</organism>
<comment type="cofactor">
    <cofactor evidence="1 6">
        <name>pyridoxal 5'-phosphate</name>
        <dbReference type="ChEBI" id="CHEBI:597326"/>
    </cofactor>
</comment>
<dbReference type="PANTHER" id="PTHR11999">
    <property type="entry name" value="GROUP II PYRIDOXAL-5-PHOSPHATE DECARBOXYLASE"/>
    <property type="match status" value="1"/>
</dbReference>
<evidence type="ECO:0000256" key="7">
    <source>
        <dbReference type="SAM" id="MobiDB-lite"/>
    </source>
</evidence>
<name>A0A0B1TI21_OESDE</name>
<evidence type="ECO:0000256" key="6">
    <source>
        <dbReference type="RuleBase" id="RU000382"/>
    </source>
</evidence>
<dbReference type="EMBL" id="KN549953">
    <property type="protein sequence ID" value="KHJ95477.1"/>
    <property type="molecule type" value="Genomic_DNA"/>
</dbReference>
<comment type="similarity">
    <text evidence="2 6">Belongs to the group II decarboxylase family.</text>
</comment>
<dbReference type="Proteomes" id="UP000053660">
    <property type="component" value="Unassembled WGS sequence"/>
</dbReference>
<accession>A0A0B1TI21</accession>
<dbReference type="InterPro" id="IPR015424">
    <property type="entry name" value="PyrdxlP-dep_Trfase"/>
</dbReference>
<dbReference type="Gene3D" id="3.90.1150.10">
    <property type="entry name" value="Aspartate Aminotransferase, domain 1"/>
    <property type="match status" value="1"/>
</dbReference>
<dbReference type="GO" id="GO:0016831">
    <property type="term" value="F:carboxy-lyase activity"/>
    <property type="evidence" value="ECO:0007669"/>
    <property type="project" value="UniProtKB-KW"/>
</dbReference>